<dbReference type="OrthoDB" id="9802039at2"/>
<dbReference type="InterPro" id="IPR000551">
    <property type="entry name" value="MerR-type_HTH_dom"/>
</dbReference>
<evidence type="ECO:0000313" key="5">
    <source>
        <dbReference type="EMBL" id="KQH80004.1"/>
    </source>
</evidence>
<dbReference type="Proteomes" id="UP000051677">
    <property type="component" value="Unassembled WGS sequence"/>
</dbReference>
<reference evidence="6 9" key="3">
    <citation type="submission" date="2016-06" db="EMBL/GenBank/DDBJ databases">
        <authorList>
            <person name="Kjaerup R.B."/>
            <person name="Dalgaard T.S."/>
            <person name="Juul-Madsen H.R."/>
        </authorList>
    </citation>
    <scope>NUCLEOTIDE SEQUENCE [LARGE SCALE GENOMIC DNA]</scope>
    <source>
        <strain evidence="6 9">1245752.6</strain>
    </source>
</reference>
<evidence type="ECO:0000256" key="2">
    <source>
        <dbReference type="ARBA" id="ARBA00023125"/>
    </source>
</evidence>
<dbReference type="GO" id="GO:0003677">
    <property type="term" value="F:DNA binding"/>
    <property type="evidence" value="ECO:0007669"/>
    <property type="project" value="UniProtKB-KW"/>
</dbReference>
<evidence type="ECO:0000256" key="1">
    <source>
        <dbReference type="ARBA" id="ARBA00023015"/>
    </source>
</evidence>
<sequence>MVMTVSAAAQAAGVSIKAIRLWEAKGLVPPVPRTEAGYRLFTEDDVELLRFIRHAKLLNFSLDEIREILDMRRGYCAPCGRVAAILDAHIAKVDHAIMELHRRRRWLADALATAHECNHQSEDRVVGQIIKKAAAPN</sequence>
<accession>A0A0Q2XFJ4</accession>
<keyword evidence="10" id="KW-1185">Reference proteome</keyword>
<evidence type="ECO:0000313" key="10">
    <source>
        <dbReference type="Proteomes" id="UP000193928"/>
    </source>
</evidence>
<keyword evidence="1" id="KW-0805">Transcription regulation</keyword>
<protein>
    <submittedName>
        <fullName evidence="6">Heavy metal-responsive transcriptional regulator</fullName>
    </submittedName>
    <submittedName>
        <fullName evidence="5">MerR family transcriptional regulator</fullName>
    </submittedName>
</protein>
<feature type="domain" description="HTH merR-type" evidence="4">
    <location>
        <begin position="2"/>
        <end position="71"/>
    </location>
</feature>
<organism evidence="5 8">
    <name type="scientific">Mycobacterium gordonae</name>
    <dbReference type="NCBI Taxonomy" id="1778"/>
    <lineage>
        <taxon>Bacteria</taxon>
        <taxon>Bacillati</taxon>
        <taxon>Actinomycetota</taxon>
        <taxon>Actinomycetes</taxon>
        <taxon>Mycobacteriales</taxon>
        <taxon>Mycobacteriaceae</taxon>
        <taxon>Mycobacterium</taxon>
    </lineage>
</organism>
<dbReference type="PANTHER" id="PTHR30204">
    <property type="entry name" value="REDOX-CYCLING DRUG-SENSING TRANSCRIPTIONAL ACTIVATOR SOXR"/>
    <property type="match status" value="1"/>
</dbReference>
<dbReference type="PRINTS" id="PR00040">
    <property type="entry name" value="HTHMERR"/>
</dbReference>
<evidence type="ECO:0000256" key="3">
    <source>
        <dbReference type="ARBA" id="ARBA00023163"/>
    </source>
</evidence>
<comment type="caution">
    <text evidence="5">The sequence shown here is derived from an EMBL/GenBank/DDBJ whole genome shotgun (WGS) entry which is preliminary data.</text>
</comment>
<reference evidence="7 10" key="2">
    <citation type="submission" date="2016-01" db="EMBL/GenBank/DDBJ databases">
        <title>The new phylogeny of the genus Mycobacterium.</title>
        <authorList>
            <person name="Tarcisio F."/>
            <person name="Conor M."/>
            <person name="Antonella G."/>
            <person name="Elisabetta G."/>
            <person name="Giulia F.S."/>
            <person name="Sara T."/>
            <person name="Anna F."/>
            <person name="Clotilde B."/>
            <person name="Roberto B."/>
            <person name="Veronica D.S."/>
            <person name="Fabio R."/>
            <person name="Monica P."/>
            <person name="Olivier J."/>
            <person name="Enrico T."/>
            <person name="Nicola S."/>
        </authorList>
    </citation>
    <scope>NUCLEOTIDE SEQUENCE [LARGE SCALE GENOMIC DNA]</scope>
    <source>
        <strain evidence="7 10">DSM 44160</strain>
    </source>
</reference>
<gene>
    <name evidence="6" type="ORF">A9W98_14800</name>
    <name evidence="5" type="ORF">AO501_11880</name>
    <name evidence="7" type="ORF">AWC08_33035</name>
</gene>
<reference evidence="5 8" key="1">
    <citation type="submission" date="2015-10" db="EMBL/GenBank/DDBJ databases">
        <title>Mycobacterium gordonae draft genome assembly.</title>
        <authorList>
            <person name="Ustinova V."/>
            <person name="Smirnova T."/>
            <person name="Blagodatskikh K."/>
            <person name="Varlamov D."/>
            <person name="Larionova E."/>
            <person name="Chernousova L."/>
        </authorList>
    </citation>
    <scope>NUCLEOTIDE SEQUENCE [LARGE SCALE GENOMIC DNA]</scope>
    <source>
        <strain evidence="5 8">CTRI 14-8773</strain>
    </source>
</reference>
<dbReference type="GO" id="GO:0003700">
    <property type="term" value="F:DNA-binding transcription factor activity"/>
    <property type="evidence" value="ECO:0007669"/>
    <property type="project" value="InterPro"/>
</dbReference>
<dbReference type="Pfam" id="PF13411">
    <property type="entry name" value="MerR_1"/>
    <property type="match status" value="1"/>
</dbReference>
<dbReference type="AlphaFoldDB" id="A0A0Q2XFJ4"/>
<name>A0A0Q2XFJ4_MYCGO</name>
<keyword evidence="2" id="KW-0238">DNA-binding</keyword>
<dbReference type="InterPro" id="IPR009061">
    <property type="entry name" value="DNA-bd_dom_put_sf"/>
</dbReference>
<dbReference type="EMBL" id="MAEM01000184">
    <property type="protein sequence ID" value="OBS02462.1"/>
    <property type="molecule type" value="Genomic_DNA"/>
</dbReference>
<dbReference type="EMBL" id="LKTM01000051">
    <property type="protein sequence ID" value="KQH80004.1"/>
    <property type="molecule type" value="Genomic_DNA"/>
</dbReference>
<dbReference type="Proteomes" id="UP000193928">
    <property type="component" value="Unassembled WGS sequence"/>
</dbReference>
<dbReference type="Proteomes" id="UP000093757">
    <property type="component" value="Unassembled WGS sequence"/>
</dbReference>
<evidence type="ECO:0000313" key="8">
    <source>
        <dbReference type="Proteomes" id="UP000051677"/>
    </source>
</evidence>
<dbReference type="PROSITE" id="PS00552">
    <property type="entry name" value="HTH_MERR_1"/>
    <property type="match status" value="1"/>
</dbReference>
<proteinExistence type="predicted"/>
<evidence type="ECO:0000259" key="4">
    <source>
        <dbReference type="PROSITE" id="PS50937"/>
    </source>
</evidence>
<dbReference type="SUPFAM" id="SSF46955">
    <property type="entry name" value="Putative DNA-binding domain"/>
    <property type="match status" value="1"/>
</dbReference>
<dbReference type="EMBL" id="LQOY01000158">
    <property type="protein sequence ID" value="ORV77342.1"/>
    <property type="molecule type" value="Genomic_DNA"/>
</dbReference>
<dbReference type="SMART" id="SM00422">
    <property type="entry name" value="HTH_MERR"/>
    <property type="match status" value="1"/>
</dbReference>
<evidence type="ECO:0000313" key="7">
    <source>
        <dbReference type="EMBL" id="ORV77342.1"/>
    </source>
</evidence>
<dbReference type="PROSITE" id="PS50937">
    <property type="entry name" value="HTH_MERR_2"/>
    <property type="match status" value="1"/>
</dbReference>
<dbReference type="Gene3D" id="1.10.1660.10">
    <property type="match status" value="1"/>
</dbReference>
<dbReference type="PANTHER" id="PTHR30204:SF94">
    <property type="entry name" value="HEAVY METAL-DEPENDENT TRANSCRIPTIONAL REGULATOR HI_0293-RELATED"/>
    <property type="match status" value="1"/>
</dbReference>
<evidence type="ECO:0000313" key="9">
    <source>
        <dbReference type="Proteomes" id="UP000093757"/>
    </source>
</evidence>
<keyword evidence="3" id="KW-0804">Transcription</keyword>
<dbReference type="InterPro" id="IPR047057">
    <property type="entry name" value="MerR_fam"/>
</dbReference>
<evidence type="ECO:0000313" key="6">
    <source>
        <dbReference type="EMBL" id="OBS02462.1"/>
    </source>
</evidence>